<dbReference type="InterPro" id="IPR011010">
    <property type="entry name" value="DNA_brk_join_enz"/>
</dbReference>
<dbReference type="InterPro" id="IPR013762">
    <property type="entry name" value="Integrase-like_cat_sf"/>
</dbReference>
<evidence type="ECO:0000313" key="2">
    <source>
        <dbReference type="EMBL" id="PCS22586.1"/>
    </source>
</evidence>
<dbReference type="AlphaFoldDB" id="A0A2A5T356"/>
<dbReference type="SUPFAM" id="SSF56349">
    <property type="entry name" value="DNA breaking-rejoining enzymes"/>
    <property type="match status" value="1"/>
</dbReference>
<protein>
    <submittedName>
        <fullName evidence="2">Integrase</fullName>
    </submittedName>
</protein>
<dbReference type="Gene3D" id="1.10.443.10">
    <property type="entry name" value="Intergrase catalytic core"/>
    <property type="match status" value="1"/>
</dbReference>
<accession>A0A2A5T356</accession>
<dbReference type="GO" id="GO:0015074">
    <property type="term" value="P:DNA integration"/>
    <property type="evidence" value="ECO:0007669"/>
    <property type="project" value="InterPro"/>
</dbReference>
<keyword evidence="3" id="KW-1185">Reference proteome</keyword>
<gene>
    <name evidence="2" type="ORF">BTN49_1809</name>
</gene>
<sequence length="214" mass="24578">MGKVCKPKEKKQRQRLTLDEYRAIWIVSPSWLRTAMDLALETTHAVNEICSVRYTDVQLLAEPVSEGGLLVSGYLRIHRQKVQHKEASRVVIPVTPSLFKIINESHDNVRYKYVVHRMPSRISNEVSKHCDHLTQINRKYLIRAFSKYLNLAGVKKKVAAECRLTFHEIRGLAIHLYDNAGHDPHKPALLTPMLRAQKYTKMGTLSGCKSPLQR</sequence>
<dbReference type="Proteomes" id="UP000219020">
    <property type="component" value="Unassembled WGS sequence"/>
</dbReference>
<keyword evidence="1" id="KW-0233">DNA recombination</keyword>
<reference evidence="3" key="1">
    <citation type="submission" date="2017-04" db="EMBL/GenBank/DDBJ databases">
        <title>Genome evolution of the luminous symbionts of deep sea anglerfish.</title>
        <authorList>
            <person name="Hendry T.A."/>
        </authorList>
    </citation>
    <scope>NUCLEOTIDE SEQUENCE [LARGE SCALE GENOMIC DNA]</scope>
</reference>
<proteinExistence type="predicted"/>
<name>A0A2A5T356_9GAMM</name>
<organism evidence="2 3">
    <name type="scientific">Candidatus Enterovibrio escicola</name>
    <dbReference type="NCBI Taxonomy" id="1927127"/>
    <lineage>
        <taxon>Bacteria</taxon>
        <taxon>Pseudomonadati</taxon>
        <taxon>Pseudomonadota</taxon>
        <taxon>Gammaproteobacteria</taxon>
        <taxon>Vibrionales</taxon>
        <taxon>Vibrionaceae</taxon>
        <taxon>Enterovibrio</taxon>
    </lineage>
</organism>
<evidence type="ECO:0000313" key="3">
    <source>
        <dbReference type="Proteomes" id="UP000219020"/>
    </source>
</evidence>
<dbReference type="GO" id="GO:0003677">
    <property type="term" value="F:DNA binding"/>
    <property type="evidence" value="ECO:0007669"/>
    <property type="project" value="InterPro"/>
</dbReference>
<dbReference type="GO" id="GO:0006310">
    <property type="term" value="P:DNA recombination"/>
    <property type="evidence" value="ECO:0007669"/>
    <property type="project" value="UniProtKB-KW"/>
</dbReference>
<evidence type="ECO:0000256" key="1">
    <source>
        <dbReference type="ARBA" id="ARBA00023172"/>
    </source>
</evidence>
<comment type="caution">
    <text evidence="2">The sequence shown here is derived from an EMBL/GenBank/DDBJ whole genome shotgun (WGS) entry which is preliminary data.</text>
</comment>
<dbReference type="EMBL" id="NBYY01000016">
    <property type="protein sequence ID" value="PCS22586.1"/>
    <property type="molecule type" value="Genomic_DNA"/>
</dbReference>